<feature type="transmembrane region" description="Helical" evidence="8">
    <location>
        <begin position="127"/>
        <end position="151"/>
    </location>
</feature>
<dbReference type="InterPro" id="IPR052017">
    <property type="entry name" value="TSUP"/>
</dbReference>
<sequence>MMPVITFILLAVFIGALSQRVTGMGFALVSGPFLVLLLDPLSGVVLVNIVGFISCAIIFARTWREVHWKTLKILAVSSVIATIPGAWLASVMPTAPLQTLIGAIVVVALATSIVIGRVGKVLPVTPAGIATSGVAAGLMNAAAGVGGPAFSTYAVLTRWEQRSFAATMQPLLAIASVMSIIAKVAFDRSAIPHLGLSQWLMVLAALAAGQIIGELTAERIPVRVARIGMITIALAGGAATLVKGLAGL</sequence>
<evidence type="ECO:0000256" key="3">
    <source>
        <dbReference type="ARBA" id="ARBA00022448"/>
    </source>
</evidence>
<evidence type="ECO:0000313" key="10">
    <source>
        <dbReference type="Proteomes" id="UP000235703"/>
    </source>
</evidence>
<feature type="transmembrane region" description="Helical" evidence="8">
    <location>
        <begin position="163"/>
        <end position="182"/>
    </location>
</feature>
<dbReference type="Pfam" id="PF01925">
    <property type="entry name" value="TauE"/>
    <property type="match status" value="1"/>
</dbReference>
<feature type="transmembrane region" description="Helical" evidence="8">
    <location>
        <begin position="34"/>
        <end position="59"/>
    </location>
</feature>
<organism evidence="9 10">
    <name type="scientific">Brevibacterium luteolum</name>
    <dbReference type="NCBI Taxonomy" id="199591"/>
    <lineage>
        <taxon>Bacteria</taxon>
        <taxon>Bacillati</taxon>
        <taxon>Actinomycetota</taxon>
        <taxon>Actinomycetes</taxon>
        <taxon>Micrococcales</taxon>
        <taxon>Brevibacteriaceae</taxon>
        <taxon>Brevibacterium</taxon>
    </lineage>
</organism>
<evidence type="ECO:0000256" key="2">
    <source>
        <dbReference type="ARBA" id="ARBA00009142"/>
    </source>
</evidence>
<keyword evidence="6 8" id="KW-1133">Transmembrane helix</keyword>
<evidence type="ECO:0000256" key="6">
    <source>
        <dbReference type="ARBA" id="ARBA00022989"/>
    </source>
</evidence>
<protein>
    <recommendedName>
        <fullName evidence="8">Probable membrane transporter protein</fullName>
    </recommendedName>
</protein>
<dbReference type="Proteomes" id="UP000235703">
    <property type="component" value="Unassembled WGS sequence"/>
</dbReference>
<dbReference type="EMBL" id="PNFZ01000003">
    <property type="protein sequence ID" value="PMB98161.1"/>
    <property type="molecule type" value="Genomic_DNA"/>
</dbReference>
<dbReference type="GO" id="GO:0005886">
    <property type="term" value="C:plasma membrane"/>
    <property type="evidence" value="ECO:0007669"/>
    <property type="project" value="UniProtKB-SubCell"/>
</dbReference>
<evidence type="ECO:0000313" key="9">
    <source>
        <dbReference type="EMBL" id="PMB98161.1"/>
    </source>
</evidence>
<keyword evidence="5 8" id="KW-0812">Transmembrane</keyword>
<gene>
    <name evidence="9" type="ORF">CJ198_07265</name>
</gene>
<dbReference type="InterPro" id="IPR002781">
    <property type="entry name" value="TM_pro_TauE-like"/>
</dbReference>
<keyword evidence="3" id="KW-0813">Transport</keyword>
<feature type="transmembrane region" description="Helical" evidence="8">
    <location>
        <begin position="194"/>
        <end position="212"/>
    </location>
</feature>
<evidence type="ECO:0000256" key="7">
    <source>
        <dbReference type="ARBA" id="ARBA00023136"/>
    </source>
</evidence>
<dbReference type="PANTHER" id="PTHR30269">
    <property type="entry name" value="TRANSMEMBRANE PROTEIN YFCA"/>
    <property type="match status" value="1"/>
</dbReference>
<dbReference type="OrthoDB" id="3872971at2"/>
<accession>A0A2N6PHK1</accession>
<keyword evidence="10" id="KW-1185">Reference proteome</keyword>
<evidence type="ECO:0000256" key="8">
    <source>
        <dbReference type="RuleBase" id="RU363041"/>
    </source>
</evidence>
<feature type="transmembrane region" description="Helical" evidence="8">
    <location>
        <begin position="224"/>
        <end position="246"/>
    </location>
</feature>
<dbReference type="AlphaFoldDB" id="A0A2N6PHK1"/>
<keyword evidence="4 8" id="KW-1003">Cell membrane</keyword>
<evidence type="ECO:0000256" key="5">
    <source>
        <dbReference type="ARBA" id="ARBA00022692"/>
    </source>
</evidence>
<evidence type="ECO:0000256" key="4">
    <source>
        <dbReference type="ARBA" id="ARBA00022475"/>
    </source>
</evidence>
<feature type="transmembrane region" description="Helical" evidence="8">
    <location>
        <begin position="95"/>
        <end position="115"/>
    </location>
</feature>
<comment type="similarity">
    <text evidence="2 8">Belongs to the 4-toluene sulfonate uptake permease (TSUP) (TC 2.A.102) family.</text>
</comment>
<comment type="caution">
    <text evidence="9">The sequence shown here is derived from an EMBL/GenBank/DDBJ whole genome shotgun (WGS) entry which is preliminary data.</text>
</comment>
<reference evidence="9 10" key="1">
    <citation type="submission" date="2017-09" db="EMBL/GenBank/DDBJ databases">
        <title>Bacterial strain isolated from the female urinary microbiota.</title>
        <authorList>
            <person name="Thomas-White K."/>
            <person name="Kumar N."/>
            <person name="Forster S."/>
            <person name="Putonti C."/>
            <person name="Lawley T."/>
            <person name="Wolfe A.J."/>
        </authorList>
    </citation>
    <scope>NUCLEOTIDE SEQUENCE [LARGE SCALE GENOMIC DNA]</scope>
    <source>
        <strain evidence="9 10">UMB0680</strain>
    </source>
</reference>
<dbReference type="PANTHER" id="PTHR30269:SF37">
    <property type="entry name" value="MEMBRANE TRANSPORTER PROTEIN"/>
    <property type="match status" value="1"/>
</dbReference>
<feature type="transmembrane region" description="Helical" evidence="8">
    <location>
        <begin position="71"/>
        <end position="89"/>
    </location>
</feature>
<evidence type="ECO:0000256" key="1">
    <source>
        <dbReference type="ARBA" id="ARBA00004651"/>
    </source>
</evidence>
<proteinExistence type="inferred from homology"/>
<keyword evidence="7 8" id="KW-0472">Membrane</keyword>
<name>A0A2N6PHK1_9MICO</name>
<comment type="subcellular location">
    <subcellularLocation>
        <location evidence="1 8">Cell membrane</location>
        <topology evidence="1 8">Multi-pass membrane protein</topology>
    </subcellularLocation>
</comment>